<accession>A0A8S1NLN1</accession>
<dbReference type="PANTHER" id="PTHR19920">
    <property type="entry name" value="WD40 PROTEIN CIAO1"/>
    <property type="match status" value="1"/>
</dbReference>
<dbReference type="PANTHER" id="PTHR19920:SF0">
    <property type="entry name" value="CYTOSOLIC IRON-SULFUR PROTEIN ASSEMBLY PROTEIN CIAO1-RELATED"/>
    <property type="match status" value="1"/>
</dbReference>
<dbReference type="GO" id="GO:0097361">
    <property type="term" value="C:cytosolic [4Fe-4S] assembly targeting complex"/>
    <property type="evidence" value="ECO:0007669"/>
    <property type="project" value="TreeGrafter"/>
</dbReference>
<gene>
    <name evidence="1" type="ORF">PSON_ATCC_30995.1.T0610004</name>
</gene>
<evidence type="ECO:0000313" key="1">
    <source>
        <dbReference type="EMBL" id="CAD8093508.1"/>
    </source>
</evidence>
<comment type="caution">
    <text evidence="1">The sequence shown here is derived from an EMBL/GenBank/DDBJ whole genome shotgun (WGS) entry which is preliminary data.</text>
</comment>
<dbReference type="EMBL" id="CAJJDN010000061">
    <property type="protein sequence ID" value="CAD8093508.1"/>
    <property type="molecule type" value="Genomic_DNA"/>
</dbReference>
<evidence type="ECO:0000313" key="2">
    <source>
        <dbReference type="Proteomes" id="UP000692954"/>
    </source>
</evidence>
<dbReference type="Pfam" id="PF00400">
    <property type="entry name" value="WD40"/>
    <property type="match status" value="2"/>
</dbReference>
<sequence length="339" mass="39795">MENLINSKNKISYEVISQKQYCTLNSCNAMAINTKNSIVISSEESIIIIYYFKQNSFKTIQKFKINSSNINTLNFFKIRQNFVCGCKNSSIYLQSINMIAKSKFIQKLDANSGSTLCLCISKQEDQVVTGHYGKTIKIWSQFQQYPQQWTCLYNLTDHRGAVYGVSMCENQQKIISCSNDQQVFVYQFQQQCNQWILKQIISNDGLRLCFITNDIFVFQPYAANYLEIYIFENLSQKFLNKQKVQIQEGGQFCNEFFPMIFNPNKGLIFNKSSYNLNVIKCKLRQDIQKKEQQQIDFILEESIDFYDEYFCGSISDDGEYLLIWNNEKNQISIRKYKEK</sequence>
<dbReference type="Proteomes" id="UP000692954">
    <property type="component" value="Unassembled WGS sequence"/>
</dbReference>
<proteinExistence type="predicted"/>
<keyword evidence="2" id="KW-1185">Reference proteome</keyword>
<dbReference type="GO" id="GO:0016226">
    <property type="term" value="P:iron-sulfur cluster assembly"/>
    <property type="evidence" value="ECO:0007669"/>
    <property type="project" value="TreeGrafter"/>
</dbReference>
<dbReference type="SMART" id="SM00320">
    <property type="entry name" value="WD40"/>
    <property type="match status" value="4"/>
</dbReference>
<reference evidence="1" key="1">
    <citation type="submission" date="2021-01" db="EMBL/GenBank/DDBJ databases">
        <authorList>
            <consortium name="Genoscope - CEA"/>
            <person name="William W."/>
        </authorList>
    </citation>
    <scope>NUCLEOTIDE SEQUENCE</scope>
</reference>
<name>A0A8S1NLN1_9CILI</name>
<protein>
    <recommendedName>
        <fullName evidence="3">WD40-repeat-containing domain</fullName>
    </recommendedName>
</protein>
<dbReference type="AlphaFoldDB" id="A0A8S1NLN1"/>
<dbReference type="InterPro" id="IPR001680">
    <property type="entry name" value="WD40_rpt"/>
</dbReference>
<evidence type="ECO:0008006" key="3">
    <source>
        <dbReference type="Google" id="ProtNLM"/>
    </source>
</evidence>
<dbReference type="OrthoDB" id="304447at2759"/>
<organism evidence="1 2">
    <name type="scientific">Paramecium sonneborni</name>
    <dbReference type="NCBI Taxonomy" id="65129"/>
    <lineage>
        <taxon>Eukaryota</taxon>
        <taxon>Sar</taxon>
        <taxon>Alveolata</taxon>
        <taxon>Ciliophora</taxon>
        <taxon>Intramacronucleata</taxon>
        <taxon>Oligohymenophorea</taxon>
        <taxon>Peniculida</taxon>
        <taxon>Parameciidae</taxon>
        <taxon>Paramecium</taxon>
    </lineage>
</organism>